<dbReference type="OrthoDB" id="9775130at2"/>
<evidence type="ECO:0000313" key="3">
    <source>
        <dbReference type="Proteomes" id="UP000265614"/>
    </source>
</evidence>
<reference evidence="2 3" key="1">
    <citation type="submission" date="2018-09" db="EMBL/GenBank/DDBJ databases">
        <title>YIM 75000 draft genome.</title>
        <authorList>
            <person name="Tang S."/>
            <person name="Feng Y."/>
        </authorList>
    </citation>
    <scope>NUCLEOTIDE SEQUENCE [LARGE SCALE GENOMIC DNA]</scope>
    <source>
        <strain evidence="2 3">YIM 75000</strain>
    </source>
</reference>
<protein>
    <submittedName>
        <fullName evidence="2">Esterase</fullName>
    </submittedName>
</protein>
<dbReference type="Proteomes" id="UP000265614">
    <property type="component" value="Unassembled WGS sequence"/>
</dbReference>
<dbReference type="InterPro" id="IPR000801">
    <property type="entry name" value="Esterase-like"/>
</dbReference>
<gene>
    <name evidence="2" type="ORF">D5H78_03765</name>
</gene>
<evidence type="ECO:0000256" key="1">
    <source>
        <dbReference type="SAM" id="MobiDB-lite"/>
    </source>
</evidence>
<dbReference type="EMBL" id="QZEZ01000001">
    <property type="protein sequence ID" value="RJK98421.1"/>
    <property type="molecule type" value="Genomic_DNA"/>
</dbReference>
<comment type="caution">
    <text evidence="2">The sequence shown here is derived from an EMBL/GenBank/DDBJ whole genome shotgun (WGS) entry which is preliminary data.</text>
</comment>
<proteinExistence type="predicted"/>
<dbReference type="SUPFAM" id="SSF53474">
    <property type="entry name" value="alpha/beta-Hydrolases"/>
    <property type="match status" value="1"/>
</dbReference>
<dbReference type="InterPro" id="IPR029058">
    <property type="entry name" value="AB_hydrolase_fold"/>
</dbReference>
<sequence>MARRAAAAPGRAGGPGGEGRPVSGEVRAYGHWGRPVLAFPAEDGRAGDWEAHGLVDAVRPLLDAGRCKLYCVDSDDGASWSDRSVPTEERARRHDGYEGWLLGHVLPGIDADCGGPQEVVAVGVSLGAFHAVNLALRHADRVPLAIGLSGNYEPSTWHGWGERGFAAFVHDPSAYVPQLHGDHLRWLQERLSVLLVVGEGAFEVHPTRALPSTRHLAHLLADRGIRCELDVWGPDTPHDWPSWARQLAHHLPRFC</sequence>
<dbReference type="Gene3D" id="3.40.50.1820">
    <property type="entry name" value="alpha/beta hydrolase"/>
    <property type="match status" value="1"/>
</dbReference>
<feature type="region of interest" description="Disordered" evidence="1">
    <location>
        <begin position="1"/>
        <end position="24"/>
    </location>
</feature>
<keyword evidence="3" id="KW-1185">Reference proteome</keyword>
<feature type="compositionally biased region" description="Low complexity" evidence="1">
    <location>
        <begin position="1"/>
        <end position="10"/>
    </location>
</feature>
<name>A0A3A3ZNH6_9ACTN</name>
<evidence type="ECO:0000313" key="2">
    <source>
        <dbReference type="EMBL" id="RJK98421.1"/>
    </source>
</evidence>
<dbReference type="Pfam" id="PF00756">
    <property type="entry name" value="Esterase"/>
    <property type="match status" value="1"/>
</dbReference>
<dbReference type="AlphaFoldDB" id="A0A3A3ZNH6"/>
<accession>A0A3A3ZNH6</accession>
<organism evidence="2 3">
    <name type="scientific">Vallicoccus soli</name>
    <dbReference type="NCBI Taxonomy" id="2339232"/>
    <lineage>
        <taxon>Bacteria</taxon>
        <taxon>Bacillati</taxon>
        <taxon>Actinomycetota</taxon>
        <taxon>Actinomycetes</taxon>
        <taxon>Motilibacterales</taxon>
        <taxon>Vallicoccaceae</taxon>
        <taxon>Vallicoccus</taxon>
    </lineage>
</organism>